<feature type="domain" description="HTH tetR-type" evidence="3">
    <location>
        <begin position="25"/>
        <end position="85"/>
    </location>
</feature>
<keyword evidence="5" id="KW-1185">Reference proteome</keyword>
<dbReference type="EMBL" id="CP035758">
    <property type="protein sequence ID" value="QBD75781.1"/>
    <property type="molecule type" value="Genomic_DNA"/>
</dbReference>
<dbReference type="Proteomes" id="UP000290365">
    <property type="component" value="Chromosome"/>
</dbReference>
<dbReference type="Pfam" id="PF17938">
    <property type="entry name" value="TetR_C_29"/>
    <property type="match status" value="1"/>
</dbReference>
<evidence type="ECO:0000313" key="5">
    <source>
        <dbReference type="Proteomes" id="UP000290365"/>
    </source>
</evidence>
<dbReference type="PROSITE" id="PS50977">
    <property type="entry name" value="HTH_TETR_2"/>
    <property type="match status" value="1"/>
</dbReference>
<dbReference type="Gene3D" id="1.10.357.10">
    <property type="entry name" value="Tetracycline Repressor, domain 2"/>
    <property type="match status" value="1"/>
</dbReference>
<dbReference type="OrthoDB" id="9796420at2"/>
<dbReference type="InterPro" id="IPR050109">
    <property type="entry name" value="HTH-type_TetR-like_transc_reg"/>
</dbReference>
<feature type="DNA-binding region" description="H-T-H motif" evidence="2">
    <location>
        <begin position="48"/>
        <end position="67"/>
    </location>
</feature>
<sequence length="216" mass="24681">MEIKMLGRKTMEMKKKSTRRTEAAEVSKKAILDAAEALFAEKGYEATSLQEICDLAGVTRGLPNYFFGSKEELYRSVLERIFALSLTHELLRLLRERAQNPDTDVRDGLRIVVESLLDFFVAHPTFIRITEWEALNGGRYLGNLPRLIGTLHEAVQVLHEEIGWRDEAEQFLIDLVALCWFPLAQADTFMKPLGLDAHDPEFLARRREHVISLLLG</sequence>
<dbReference type="SUPFAM" id="SSF48498">
    <property type="entry name" value="Tetracyclin repressor-like, C-terminal domain"/>
    <property type="match status" value="1"/>
</dbReference>
<accession>A0A4V0YYC9</accession>
<dbReference type="AlphaFoldDB" id="A0A4V0YYC9"/>
<gene>
    <name evidence="4" type="ORF">EPA93_07085</name>
</gene>
<evidence type="ECO:0000313" key="4">
    <source>
        <dbReference type="EMBL" id="QBD75781.1"/>
    </source>
</evidence>
<evidence type="ECO:0000256" key="1">
    <source>
        <dbReference type="ARBA" id="ARBA00023125"/>
    </source>
</evidence>
<organism evidence="4 5">
    <name type="scientific">Ktedonosporobacter rubrisoli</name>
    <dbReference type="NCBI Taxonomy" id="2509675"/>
    <lineage>
        <taxon>Bacteria</taxon>
        <taxon>Bacillati</taxon>
        <taxon>Chloroflexota</taxon>
        <taxon>Ktedonobacteria</taxon>
        <taxon>Ktedonobacterales</taxon>
        <taxon>Ktedonosporobacteraceae</taxon>
        <taxon>Ktedonosporobacter</taxon>
    </lineage>
</organism>
<evidence type="ECO:0000256" key="2">
    <source>
        <dbReference type="PROSITE-ProRule" id="PRU00335"/>
    </source>
</evidence>
<name>A0A4V0YYC9_KTERU</name>
<dbReference type="SUPFAM" id="SSF46689">
    <property type="entry name" value="Homeodomain-like"/>
    <property type="match status" value="1"/>
</dbReference>
<dbReference type="InterPro" id="IPR036271">
    <property type="entry name" value="Tet_transcr_reg_TetR-rel_C_sf"/>
</dbReference>
<dbReference type="PRINTS" id="PR00455">
    <property type="entry name" value="HTHTETR"/>
</dbReference>
<dbReference type="InterPro" id="IPR001647">
    <property type="entry name" value="HTH_TetR"/>
</dbReference>
<reference evidence="4 5" key="1">
    <citation type="submission" date="2019-01" db="EMBL/GenBank/DDBJ databases">
        <title>Ktedonosporobacter rubrisoli SCAWS-G2.</title>
        <authorList>
            <person name="Huang Y."/>
            <person name="Yan B."/>
        </authorList>
    </citation>
    <scope>NUCLEOTIDE SEQUENCE [LARGE SCALE GENOMIC DNA]</scope>
    <source>
        <strain evidence="4 5">SCAWS-G2</strain>
    </source>
</reference>
<dbReference type="GO" id="GO:0003677">
    <property type="term" value="F:DNA binding"/>
    <property type="evidence" value="ECO:0007669"/>
    <property type="project" value="UniProtKB-UniRule"/>
</dbReference>
<dbReference type="PANTHER" id="PTHR30328:SF54">
    <property type="entry name" value="HTH-TYPE TRANSCRIPTIONAL REPRESSOR SCO4008"/>
    <property type="match status" value="1"/>
</dbReference>
<dbReference type="PANTHER" id="PTHR30328">
    <property type="entry name" value="TRANSCRIPTIONAL REPRESSOR"/>
    <property type="match status" value="1"/>
</dbReference>
<dbReference type="InterPro" id="IPR009057">
    <property type="entry name" value="Homeodomain-like_sf"/>
</dbReference>
<protein>
    <submittedName>
        <fullName evidence="4">TetR/AcrR family transcriptional regulator</fullName>
    </submittedName>
</protein>
<proteinExistence type="predicted"/>
<evidence type="ECO:0000259" key="3">
    <source>
        <dbReference type="PROSITE" id="PS50977"/>
    </source>
</evidence>
<dbReference type="GO" id="GO:0006355">
    <property type="term" value="P:regulation of DNA-templated transcription"/>
    <property type="evidence" value="ECO:0007669"/>
    <property type="project" value="UniProtKB-ARBA"/>
</dbReference>
<dbReference type="KEGG" id="kbs:EPA93_07085"/>
<dbReference type="Pfam" id="PF00440">
    <property type="entry name" value="TetR_N"/>
    <property type="match status" value="1"/>
</dbReference>
<keyword evidence="1 2" id="KW-0238">DNA-binding</keyword>
<dbReference type="InterPro" id="IPR041474">
    <property type="entry name" value="NicS_C"/>
</dbReference>